<protein>
    <submittedName>
        <fullName evidence="2">Uncharacterized protein</fullName>
    </submittedName>
</protein>
<comment type="caution">
    <text evidence="2">The sequence shown here is derived from an EMBL/GenBank/DDBJ whole genome shotgun (WGS) entry which is preliminary data.</text>
</comment>
<proteinExistence type="inferred from homology"/>
<comment type="similarity">
    <text evidence="1">Belongs to the UPF0235 family.</text>
</comment>
<dbReference type="SMART" id="SM01152">
    <property type="entry name" value="DUF167"/>
    <property type="match status" value="1"/>
</dbReference>
<evidence type="ECO:0000256" key="1">
    <source>
        <dbReference type="ARBA" id="ARBA00010364"/>
    </source>
</evidence>
<dbReference type="NCBIfam" id="TIGR00251">
    <property type="entry name" value="DUF167 family protein"/>
    <property type="match status" value="1"/>
</dbReference>
<dbReference type="EMBL" id="SMAK01000003">
    <property type="protein sequence ID" value="TCT11771.1"/>
    <property type="molecule type" value="Genomic_DNA"/>
</dbReference>
<dbReference type="InterPro" id="IPR003746">
    <property type="entry name" value="DUF167"/>
</dbReference>
<accession>A0A4R3ME64</accession>
<dbReference type="AlphaFoldDB" id="A0A4R3ME64"/>
<dbReference type="Pfam" id="PF02594">
    <property type="entry name" value="DUF167"/>
    <property type="match status" value="1"/>
</dbReference>
<dbReference type="SUPFAM" id="SSF69786">
    <property type="entry name" value="YggU-like"/>
    <property type="match status" value="1"/>
</dbReference>
<dbReference type="Gene3D" id="3.30.1200.10">
    <property type="entry name" value="YggU-like"/>
    <property type="match status" value="1"/>
</dbReference>
<keyword evidence="3" id="KW-1185">Reference proteome</keyword>
<reference evidence="2 3" key="1">
    <citation type="submission" date="2019-03" db="EMBL/GenBank/DDBJ databases">
        <title>Genomic Encyclopedia of Type Strains, Phase IV (KMG-IV): sequencing the most valuable type-strain genomes for metagenomic binning, comparative biology and taxonomic classification.</title>
        <authorList>
            <person name="Goeker M."/>
        </authorList>
    </citation>
    <scope>NUCLEOTIDE SEQUENCE [LARGE SCALE GENOMIC DNA]</scope>
    <source>
        <strain evidence="2 3">DSM 19345</strain>
    </source>
</reference>
<dbReference type="Proteomes" id="UP000295678">
    <property type="component" value="Unassembled WGS sequence"/>
</dbReference>
<name>A0A4R3ME64_9HYPH</name>
<gene>
    <name evidence="2" type="ORF">EDC22_10381</name>
</gene>
<dbReference type="InterPro" id="IPR036591">
    <property type="entry name" value="YggU-like_sf"/>
</dbReference>
<evidence type="ECO:0000313" key="3">
    <source>
        <dbReference type="Proteomes" id="UP000295678"/>
    </source>
</evidence>
<evidence type="ECO:0000313" key="2">
    <source>
        <dbReference type="EMBL" id="TCT11771.1"/>
    </source>
</evidence>
<sequence>MLAARVRAVPEGGQANAALEVLLARALGVARATVAVACGHKARLKRVHVAGDPALLAERAARIGGNSGRENGR</sequence>
<organism evidence="2 3">
    <name type="scientific">Tepidamorphus gemmatus</name>
    <dbReference type="NCBI Taxonomy" id="747076"/>
    <lineage>
        <taxon>Bacteria</taxon>
        <taxon>Pseudomonadati</taxon>
        <taxon>Pseudomonadota</taxon>
        <taxon>Alphaproteobacteria</taxon>
        <taxon>Hyphomicrobiales</taxon>
        <taxon>Tepidamorphaceae</taxon>
        <taxon>Tepidamorphus</taxon>
    </lineage>
</organism>